<name>A0ABR7DTT4_9BACT</name>
<reference evidence="1 2" key="1">
    <citation type="submission" date="2020-08" db="EMBL/GenBank/DDBJ databases">
        <title>Genome public.</title>
        <authorList>
            <person name="Liu C."/>
            <person name="Sun Q."/>
        </authorList>
    </citation>
    <scope>NUCLEOTIDE SEQUENCE [LARGE SCALE GENOMIC DNA]</scope>
    <source>
        <strain evidence="1 2">NSJ-79</strain>
    </source>
</reference>
<proteinExistence type="predicted"/>
<keyword evidence="2" id="KW-1185">Reference proteome</keyword>
<accession>A0ABR7DTT4</accession>
<organism evidence="1 2">
    <name type="scientific">Parabacteroides hominis</name>
    <dbReference type="NCBI Taxonomy" id="2763057"/>
    <lineage>
        <taxon>Bacteria</taxon>
        <taxon>Pseudomonadati</taxon>
        <taxon>Bacteroidota</taxon>
        <taxon>Bacteroidia</taxon>
        <taxon>Bacteroidales</taxon>
        <taxon>Tannerellaceae</taxon>
        <taxon>Parabacteroides</taxon>
    </lineage>
</organism>
<dbReference type="RefSeq" id="WP_186931413.1">
    <property type="nucleotide sequence ID" value="NZ_JACOOJ010000052.1"/>
</dbReference>
<dbReference type="Proteomes" id="UP000651475">
    <property type="component" value="Unassembled WGS sequence"/>
</dbReference>
<protein>
    <recommendedName>
        <fullName evidence="3">Toxin-antitoxin system protein</fullName>
    </recommendedName>
</protein>
<evidence type="ECO:0000313" key="1">
    <source>
        <dbReference type="EMBL" id="MBC5634844.1"/>
    </source>
</evidence>
<comment type="caution">
    <text evidence="1">The sequence shown here is derived from an EMBL/GenBank/DDBJ whole genome shotgun (WGS) entry which is preliminary data.</text>
</comment>
<dbReference type="EMBL" id="JACOOJ010000052">
    <property type="protein sequence ID" value="MBC5634844.1"/>
    <property type="molecule type" value="Genomic_DNA"/>
</dbReference>
<gene>
    <name evidence="1" type="ORF">H8S65_19050</name>
</gene>
<sequence>MATIALQRKRKNIDLPVETLQKLSIVAAEQGKSLKSYIESILIKKAETLNIQTTANPSPSNDTWFDDPDNMASVMRGIEDIKHGRSKTYTAEEIKKLLDI</sequence>
<evidence type="ECO:0000313" key="2">
    <source>
        <dbReference type="Proteomes" id="UP000651475"/>
    </source>
</evidence>
<evidence type="ECO:0008006" key="3">
    <source>
        <dbReference type="Google" id="ProtNLM"/>
    </source>
</evidence>